<accession>A0ABP1GAU0</accession>
<keyword evidence="1" id="KW-0812">Transmembrane</keyword>
<keyword evidence="3" id="KW-1185">Reference proteome</keyword>
<sequence>MDQATGIYVIIIVVAGTMFNIILLALALRIICRRYASVHHSDLSSSGQLRARGDVESPQLKQPNATVVVQPDDQVEVALKLTVEPLQYEGAEMDAAHEYAEEQRHCWVVSVPLERRSKSVV</sequence>
<keyword evidence="1" id="KW-0472">Membrane</keyword>
<feature type="transmembrane region" description="Helical" evidence="1">
    <location>
        <begin position="6"/>
        <end position="28"/>
    </location>
</feature>
<evidence type="ECO:0000313" key="3">
    <source>
        <dbReference type="Proteomes" id="UP001497392"/>
    </source>
</evidence>
<organism evidence="2 3">
    <name type="scientific">Coccomyxa viridis</name>
    <dbReference type="NCBI Taxonomy" id="1274662"/>
    <lineage>
        <taxon>Eukaryota</taxon>
        <taxon>Viridiplantae</taxon>
        <taxon>Chlorophyta</taxon>
        <taxon>core chlorophytes</taxon>
        <taxon>Trebouxiophyceae</taxon>
        <taxon>Trebouxiophyceae incertae sedis</taxon>
        <taxon>Coccomyxaceae</taxon>
        <taxon>Coccomyxa</taxon>
    </lineage>
</organism>
<comment type="caution">
    <text evidence="2">The sequence shown here is derived from an EMBL/GenBank/DDBJ whole genome shotgun (WGS) entry which is preliminary data.</text>
</comment>
<protein>
    <submittedName>
        <fullName evidence="2">G11536 protein</fullName>
    </submittedName>
</protein>
<name>A0ABP1GAU0_9CHLO</name>
<evidence type="ECO:0000256" key="1">
    <source>
        <dbReference type="SAM" id="Phobius"/>
    </source>
</evidence>
<reference evidence="2 3" key="1">
    <citation type="submission" date="2024-06" db="EMBL/GenBank/DDBJ databases">
        <authorList>
            <person name="Kraege A."/>
            <person name="Thomma B."/>
        </authorList>
    </citation>
    <scope>NUCLEOTIDE SEQUENCE [LARGE SCALE GENOMIC DNA]</scope>
</reference>
<evidence type="ECO:0000313" key="2">
    <source>
        <dbReference type="EMBL" id="CAL5228407.1"/>
    </source>
</evidence>
<dbReference type="EMBL" id="CAXHTA020000018">
    <property type="protein sequence ID" value="CAL5228407.1"/>
    <property type="molecule type" value="Genomic_DNA"/>
</dbReference>
<gene>
    <name evidence="2" type="primary">g11536</name>
    <name evidence="2" type="ORF">VP750_LOCUS10313</name>
</gene>
<keyword evidence="1" id="KW-1133">Transmembrane helix</keyword>
<proteinExistence type="predicted"/>
<dbReference type="Proteomes" id="UP001497392">
    <property type="component" value="Unassembled WGS sequence"/>
</dbReference>